<dbReference type="AlphaFoldDB" id="A0AAD9W6V5"/>
<sequence length="339" mass="38213">MSTPKSASPESECSQDHPPSLICGSVPNQESTSFHQHFPTRDSTKKEANSSTNSQPVTQSRKRSAGKAFSSEQVEDDGVRARQKGKTDADSGDKTRRQLACPFQKLDSHKHHECLKYALHRIKDVKQHVYRRHKQPDYYCARCFEIFKTAETRDEHARRRSCDNLDTPGFEGISDEQRSKLNKSSSRGLDTQGQWFEMWDIIFPGKERPSSAWVGSYMEEMVPLLRSLWRNKSSSILAKALSKEKANTLDSGILDGVVGAIFDCLEAETSASLGRNARWSCTQGQVKLSDDQSPIPTPPSTFITDSTQFIFGEPQEMFPEFNITGQDEVFQNGFVFGER</sequence>
<protein>
    <recommendedName>
        <fullName evidence="4">C2H2-type domain-containing protein</fullName>
    </recommendedName>
</protein>
<dbReference type="EMBL" id="JAUJFL010000002">
    <property type="protein sequence ID" value="KAK2610057.1"/>
    <property type="molecule type" value="Genomic_DNA"/>
</dbReference>
<feature type="region of interest" description="Disordered" evidence="1">
    <location>
        <begin position="1"/>
        <end position="96"/>
    </location>
</feature>
<comment type="caution">
    <text evidence="2">The sequence shown here is derived from an EMBL/GenBank/DDBJ whole genome shotgun (WGS) entry which is preliminary data.</text>
</comment>
<feature type="compositionally biased region" description="Basic and acidic residues" evidence="1">
    <location>
        <begin position="77"/>
        <end position="96"/>
    </location>
</feature>
<organism evidence="2 3">
    <name type="scientific">Phomopsis amygdali</name>
    <name type="common">Fusicoccum amygdali</name>
    <dbReference type="NCBI Taxonomy" id="1214568"/>
    <lineage>
        <taxon>Eukaryota</taxon>
        <taxon>Fungi</taxon>
        <taxon>Dikarya</taxon>
        <taxon>Ascomycota</taxon>
        <taxon>Pezizomycotina</taxon>
        <taxon>Sordariomycetes</taxon>
        <taxon>Sordariomycetidae</taxon>
        <taxon>Diaporthales</taxon>
        <taxon>Diaporthaceae</taxon>
        <taxon>Diaporthe</taxon>
    </lineage>
</organism>
<keyword evidence="3" id="KW-1185">Reference proteome</keyword>
<proteinExistence type="predicted"/>
<dbReference type="PANTHER" id="PTHR38166">
    <property type="entry name" value="C2H2-TYPE DOMAIN-CONTAINING PROTEIN-RELATED"/>
    <property type="match status" value="1"/>
</dbReference>
<feature type="region of interest" description="Disordered" evidence="1">
    <location>
        <begin position="157"/>
        <end position="188"/>
    </location>
</feature>
<dbReference type="EMBL" id="JAUJFL010000002">
    <property type="protein sequence ID" value="KAK2610058.1"/>
    <property type="molecule type" value="Genomic_DNA"/>
</dbReference>
<name>A0AAD9W6V5_PHOAM</name>
<feature type="compositionally biased region" description="Polar residues" evidence="1">
    <location>
        <begin position="26"/>
        <end position="35"/>
    </location>
</feature>
<evidence type="ECO:0000256" key="1">
    <source>
        <dbReference type="SAM" id="MobiDB-lite"/>
    </source>
</evidence>
<accession>A0AAD9W6V5</accession>
<evidence type="ECO:0000313" key="2">
    <source>
        <dbReference type="EMBL" id="KAK2610058.1"/>
    </source>
</evidence>
<dbReference type="Proteomes" id="UP001265746">
    <property type="component" value="Unassembled WGS sequence"/>
</dbReference>
<feature type="compositionally biased region" description="Polar residues" evidence="1">
    <location>
        <begin position="1"/>
        <end position="12"/>
    </location>
</feature>
<evidence type="ECO:0008006" key="4">
    <source>
        <dbReference type="Google" id="ProtNLM"/>
    </source>
</evidence>
<evidence type="ECO:0000313" key="3">
    <source>
        <dbReference type="Proteomes" id="UP001265746"/>
    </source>
</evidence>
<feature type="compositionally biased region" description="Basic and acidic residues" evidence="1">
    <location>
        <begin position="39"/>
        <end position="48"/>
    </location>
</feature>
<dbReference type="PANTHER" id="PTHR38166:SF1">
    <property type="entry name" value="C2H2-TYPE DOMAIN-CONTAINING PROTEIN"/>
    <property type="match status" value="1"/>
</dbReference>
<feature type="compositionally biased region" description="Polar residues" evidence="1">
    <location>
        <begin position="49"/>
        <end position="59"/>
    </location>
</feature>
<gene>
    <name evidence="2" type="ORF">N8I77_003516</name>
</gene>
<reference evidence="2" key="1">
    <citation type="submission" date="2023-06" db="EMBL/GenBank/DDBJ databases">
        <authorList>
            <person name="Noh H."/>
        </authorList>
    </citation>
    <scope>NUCLEOTIDE SEQUENCE</scope>
    <source>
        <strain evidence="2">DUCC20226</strain>
    </source>
</reference>